<dbReference type="eggNOG" id="ENOG502S5A7">
    <property type="taxonomic scope" value="Eukaryota"/>
</dbReference>
<evidence type="ECO:0000256" key="2">
    <source>
        <dbReference type="ARBA" id="ARBA00022692"/>
    </source>
</evidence>
<dbReference type="AlphaFoldDB" id="I2H531"/>
<dbReference type="EMBL" id="HE806320">
    <property type="protein sequence ID" value="CCH61483.1"/>
    <property type="molecule type" value="Genomic_DNA"/>
</dbReference>
<proteinExistence type="predicted"/>
<dbReference type="GeneID" id="14496556"/>
<dbReference type="Proteomes" id="UP000002866">
    <property type="component" value="Chromosome 5"/>
</dbReference>
<reference evidence="6 7" key="1">
    <citation type="journal article" date="2011" name="Proc. Natl. Acad. Sci. U.S.A.">
        <title>Evolutionary erosion of yeast sex chromosomes by mating-type switching accidents.</title>
        <authorList>
            <person name="Gordon J.L."/>
            <person name="Armisen D."/>
            <person name="Proux-Wera E."/>
            <person name="Oheigeartaigh S.S."/>
            <person name="Byrne K.P."/>
            <person name="Wolfe K.H."/>
        </authorList>
    </citation>
    <scope>NUCLEOTIDE SEQUENCE [LARGE SCALE GENOMIC DNA]</scope>
    <source>
        <strain evidence="7">ATCC 34711 / CBS 6284 / DSM 70876 / NBRC 10599 / NRRL Y-10934 / UCD 77-7</strain>
    </source>
</reference>
<evidence type="ECO:0000313" key="6">
    <source>
        <dbReference type="EMBL" id="CCH61483.1"/>
    </source>
</evidence>
<dbReference type="OrthoDB" id="423534at2759"/>
<dbReference type="FunCoup" id="I2H531">
    <property type="interactions" value="77"/>
</dbReference>
<dbReference type="InterPro" id="IPR013714">
    <property type="entry name" value="Golgi_TVP15"/>
</dbReference>
<dbReference type="GO" id="GO:0000139">
    <property type="term" value="C:Golgi membrane"/>
    <property type="evidence" value="ECO:0007669"/>
    <property type="project" value="EnsemblFungi"/>
</dbReference>
<evidence type="ECO:0000256" key="4">
    <source>
        <dbReference type="ARBA" id="ARBA00023136"/>
    </source>
</evidence>
<dbReference type="OMA" id="MDYSDAF"/>
<evidence type="ECO:0000313" key="7">
    <source>
        <dbReference type="Proteomes" id="UP000002866"/>
    </source>
</evidence>
<comment type="subcellular location">
    <subcellularLocation>
        <location evidence="1">Membrane</location>
        <topology evidence="1">Multi-pass membrane protein</topology>
    </subcellularLocation>
</comment>
<protein>
    <recommendedName>
        <fullName evidence="8">Golgi apparatus membrane protein TVP15</fullName>
    </recommendedName>
</protein>
<evidence type="ECO:0008006" key="8">
    <source>
        <dbReference type="Google" id="ProtNLM"/>
    </source>
</evidence>
<organism evidence="6 7">
    <name type="scientific">Henningerozyma blattae (strain ATCC 34711 / CBS 6284 / DSM 70876 / NBRC 10599 / NRRL Y-10934 / UCD 77-7)</name>
    <name type="common">Yeast</name>
    <name type="synonym">Tetrapisispora blattae</name>
    <dbReference type="NCBI Taxonomy" id="1071380"/>
    <lineage>
        <taxon>Eukaryota</taxon>
        <taxon>Fungi</taxon>
        <taxon>Dikarya</taxon>
        <taxon>Ascomycota</taxon>
        <taxon>Saccharomycotina</taxon>
        <taxon>Saccharomycetes</taxon>
        <taxon>Saccharomycetales</taxon>
        <taxon>Saccharomycetaceae</taxon>
        <taxon>Henningerozyma</taxon>
    </lineage>
</organism>
<evidence type="ECO:0000256" key="5">
    <source>
        <dbReference type="SAM" id="Phobius"/>
    </source>
</evidence>
<keyword evidence="2 5" id="KW-0812">Transmembrane</keyword>
<dbReference type="GO" id="GO:0042802">
    <property type="term" value="F:identical protein binding"/>
    <property type="evidence" value="ECO:0007669"/>
    <property type="project" value="EnsemblFungi"/>
</dbReference>
<evidence type="ECO:0000256" key="1">
    <source>
        <dbReference type="ARBA" id="ARBA00004141"/>
    </source>
</evidence>
<keyword evidence="3 5" id="KW-1133">Transmembrane helix</keyword>
<dbReference type="PANTHER" id="PTHR28128:SF1">
    <property type="entry name" value="GOLGI APPARATUS MEMBRANE PROTEIN TVP15"/>
    <property type="match status" value="1"/>
</dbReference>
<dbReference type="KEGG" id="tbl:TBLA_0E04290"/>
<dbReference type="STRING" id="1071380.I2H531"/>
<dbReference type="HOGENOM" id="CLU_120579_0_0_1"/>
<gene>
    <name evidence="6" type="primary">TBLA0E04290</name>
    <name evidence="6" type="ORF">TBLA_0E04290</name>
</gene>
<keyword evidence="4 5" id="KW-0472">Membrane</keyword>
<sequence length="142" mass="15919">MPTVSTTVIKYINLAVGTIAILSSLIQFIYIYKNFTEFLLAMSSFALAFPIILLEFKVPPDLHRFASFYFSFLGRGLLYILLSFMLAFGGLKKILADIFIFLVGIVFICFQFLPDIEEPRNFRPTGGSVIAIGEDDDIGDVI</sequence>
<dbReference type="PANTHER" id="PTHR28128">
    <property type="entry name" value="GOLGI APPARATUS MEMBRANE PROTEIN TVP15"/>
    <property type="match status" value="1"/>
</dbReference>
<dbReference type="InParanoid" id="I2H531"/>
<dbReference type="RefSeq" id="XP_004181002.1">
    <property type="nucleotide sequence ID" value="XM_004180954.1"/>
</dbReference>
<dbReference type="Pfam" id="PF08507">
    <property type="entry name" value="COPI_assoc"/>
    <property type="match status" value="1"/>
</dbReference>
<evidence type="ECO:0000256" key="3">
    <source>
        <dbReference type="ARBA" id="ARBA00022989"/>
    </source>
</evidence>
<keyword evidence="7" id="KW-1185">Reference proteome</keyword>
<name>I2H531_HENB6</name>
<feature type="transmembrane region" description="Helical" evidence="5">
    <location>
        <begin position="68"/>
        <end position="88"/>
    </location>
</feature>
<accession>I2H531</accession>
<feature type="transmembrane region" description="Helical" evidence="5">
    <location>
        <begin position="38"/>
        <end position="56"/>
    </location>
</feature>
<dbReference type="GO" id="GO:0016192">
    <property type="term" value="P:vesicle-mediated transport"/>
    <property type="evidence" value="ECO:0007669"/>
    <property type="project" value="EnsemblFungi"/>
</dbReference>
<feature type="transmembrane region" description="Helical" evidence="5">
    <location>
        <begin position="12"/>
        <end position="32"/>
    </location>
</feature>
<feature type="transmembrane region" description="Helical" evidence="5">
    <location>
        <begin position="94"/>
        <end position="113"/>
    </location>
</feature>